<sequence>MTVGDQSGTNTSRYRSAALVLASVSNFGVVSFLALPAGEHHDLPARRRPSATAHR</sequence>
<protein>
    <submittedName>
        <fullName evidence="2">Cytochrome oxidase subunit I</fullName>
    </submittedName>
</protein>
<feature type="transmembrane region" description="Helical" evidence="1">
    <location>
        <begin position="17"/>
        <end position="38"/>
    </location>
</feature>
<dbReference type="Proteomes" id="UP000223982">
    <property type="component" value="Unassembled WGS sequence"/>
</dbReference>
<organism evidence="2 3">
    <name type="scientific">Cutibacterium acnes</name>
    <name type="common">Propionibacterium acnes</name>
    <dbReference type="NCBI Taxonomy" id="1747"/>
    <lineage>
        <taxon>Bacteria</taxon>
        <taxon>Bacillati</taxon>
        <taxon>Actinomycetota</taxon>
        <taxon>Actinomycetes</taxon>
        <taxon>Propionibacteriales</taxon>
        <taxon>Propionibacteriaceae</taxon>
        <taxon>Cutibacterium</taxon>
    </lineage>
</organism>
<dbReference type="EMBL" id="LKVB01000002">
    <property type="protein sequence ID" value="PHJ28083.1"/>
    <property type="molecule type" value="Genomic_DNA"/>
</dbReference>
<keyword evidence="1" id="KW-0812">Transmembrane</keyword>
<keyword evidence="1" id="KW-0472">Membrane</keyword>
<comment type="caution">
    <text evidence="2">The sequence shown here is derived from an EMBL/GenBank/DDBJ whole genome shotgun (WGS) entry which is preliminary data.</text>
</comment>
<dbReference type="AlphaFoldDB" id="A0AA44U5S3"/>
<keyword evidence="1" id="KW-1133">Transmembrane helix</keyword>
<evidence type="ECO:0000313" key="2">
    <source>
        <dbReference type="EMBL" id="PHJ28083.1"/>
    </source>
</evidence>
<evidence type="ECO:0000313" key="3">
    <source>
        <dbReference type="Proteomes" id="UP000223982"/>
    </source>
</evidence>
<reference evidence="2 3" key="1">
    <citation type="submission" date="2017-02" db="EMBL/GenBank/DDBJ databases">
        <title>Prevalence of linear plasmids in Propionibacterium acnes isolates obtained from cancerous prostatic tissue.</title>
        <authorList>
            <person name="Davidsson S."/>
            <person name="Bruggemann H."/>
        </authorList>
    </citation>
    <scope>NUCLEOTIDE SEQUENCE [LARGE SCALE GENOMIC DNA]</scope>
    <source>
        <strain evidence="2 3">09-9</strain>
    </source>
</reference>
<gene>
    <name evidence="2" type="ORF">APS60_00930</name>
</gene>
<accession>A0AA44U5S3</accession>
<name>A0AA44U5S3_CUTAC</name>
<evidence type="ECO:0000256" key="1">
    <source>
        <dbReference type="SAM" id="Phobius"/>
    </source>
</evidence>
<proteinExistence type="predicted"/>